<evidence type="ECO:0000259" key="6">
    <source>
        <dbReference type="PROSITE" id="PS50089"/>
    </source>
</evidence>
<dbReference type="InterPro" id="IPR001870">
    <property type="entry name" value="B30.2/SPRY"/>
</dbReference>
<dbReference type="SMART" id="SM00336">
    <property type="entry name" value="BBOX"/>
    <property type="match status" value="1"/>
</dbReference>
<sequence>MASFLPEEHLTCTVCCDIFTDPVVLSCSHSVCKGCLKNYWSTKDAQECPLCRRRSSRGDPPICIALKNLCEAYSKDRVKPEELCTLHKERFKLFCKDDKELLCVVCRDSKRHKSHDCSPIDEAAVELKEEVEEALEPLEDKLSTFRNTERICHSMAEHIKKQAEEAESLIKEGFDKLRMFLEEEEKEALNALKEEEEEKSQLMKEKIDSIGKKISSLSGRIEDVKEQLEAESAAFLADFEDILERAQDSTEEPEDISGGLIDMAAHVGNLTFKVWLKIRDISDYSPVILDPNTSGDLLILSDDLTTVNSSYGRLNLPDNPERFYSCVLGSQGIDSGNHSWDVQVNKHKYWDIGVTTVPDQKPKDFWSTVWSIRSRKELWSETVHHSIHSLGTVTPLSLSDPPMSIRVELEYDSGKLIFVDSRSEERLHTIEHNFTEKLFPFFYTYHQSQPIGILPVIPGVVLDDGNQWKQM</sequence>
<protein>
    <submittedName>
        <fullName evidence="9">Uncharacterized protein</fullName>
    </submittedName>
</protein>
<dbReference type="Gene3D" id="2.60.120.920">
    <property type="match status" value="1"/>
</dbReference>
<dbReference type="AlphaFoldDB" id="A0ABD1JAK3"/>
<keyword evidence="5" id="KW-0175">Coiled coil</keyword>
<dbReference type="InterPro" id="IPR003877">
    <property type="entry name" value="SPRY_dom"/>
</dbReference>
<dbReference type="PROSITE" id="PS50089">
    <property type="entry name" value="ZF_RING_2"/>
    <property type="match status" value="1"/>
</dbReference>
<evidence type="ECO:0000313" key="9">
    <source>
        <dbReference type="EMBL" id="KAL2084182.1"/>
    </source>
</evidence>
<dbReference type="GO" id="GO:0005737">
    <property type="term" value="C:cytoplasm"/>
    <property type="evidence" value="ECO:0007669"/>
    <property type="project" value="UniProtKB-SubCell"/>
</dbReference>
<reference evidence="9 10" key="1">
    <citation type="submission" date="2024-09" db="EMBL/GenBank/DDBJ databases">
        <title>A chromosome-level genome assembly of Gray's grenadier anchovy, Coilia grayii.</title>
        <authorList>
            <person name="Fu Z."/>
        </authorList>
    </citation>
    <scope>NUCLEOTIDE SEQUENCE [LARGE SCALE GENOMIC DNA]</scope>
    <source>
        <strain evidence="9">G4</strain>
        <tissue evidence="9">Muscle</tissue>
    </source>
</reference>
<dbReference type="InterPro" id="IPR013320">
    <property type="entry name" value="ConA-like_dom_sf"/>
</dbReference>
<dbReference type="PRINTS" id="PR01407">
    <property type="entry name" value="BUTYPHLNCDUF"/>
</dbReference>
<dbReference type="Gene3D" id="3.30.160.60">
    <property type="entry name" value="Classic Zinc Finger"/>
    <property type="match status" value="1"/>
</dbReference>
<gene>
    <name evidence="9" type="ORF">ACEWY4_019700</name>
</gene>
<dbReference type="EMBL" id="JBHFQA010000017">
    <property type="protein sequence ID" value="KAL2084182.1"/>
    <property type="molecule type" value="Genomic_DNA"/>
</dbReference>
<dbReference type="InterPro" id="IPR000315">
    <property type="entry name" value="Znf_B-box"/>
</dbReference>
<dbReference type="InterPro" id="IPR003879">
    <property type="entry name" value="Butyrophylin_SPRY"/>
</dbReference>
<dbReference type="PROSITE" id="PS00518">
    <property type="entry name" value="ZF_RING_1"/>
    <property type="match status" value="1"/>
</dbReference>
<accession>A0ABD1JAK3</accession>
<dbReference type="Pfam" id="PF00643">
    <property type="entry name" value="zf-B_box"/>
    <property type="match status" value="1"/>
</dbReference>
<dbReference type="Pfam" id="PF00622">
    <property type="entry name" value="SPRY"/>
    <property type="match status" value="1"/>
</dbReference>
<dbReference type="SMART" id="SM00184">
    <property type="entry name" value="RING"/>
    <property type="match status" value="1"/>
</dbReference>
<feature type="domain" description="B box-type" evidence="7">
    <location>
        <begin position="79"/>
        <end position="120"/>
    </location>
</feature>
<dbReference type="Gene3D" id="3.30.40.10">
    <property type="entry name" value="Zinc/RING finger domain, C3HC4 (zinc finger)"/>
    <property type="match status" value="1"/>
</dbReference>
<keyword evidence="10" id="KW-1185">Reference proteome</keyword>
<evidence type="ECO:0000256" key="1">
    <source>
        <dbReference type="ARBA" id="ARBA00022723"/>
    </source>
</evidence>
<organism evidence="9 10">
    <name type="scientific">Coilia grayii</name>
    <name type="common">Gray's grenadier anchovy</name>
    <dbReference type="NCBI Taxonomy" id="363190"/>
    <lineage>
        <taxon>Eukaryota</taxon>
        <taxon>Metazoa</taxon>
        <taxon>Chordata</taxon>
        <taxon>Craniata</taxon>
        <taxon>Vertebrata</taxon>
        <taxon>Euteleostomi</taxon>
        <taxon>Actinopterygii</taxon>
        <taxon>Neopterygii</taxon>
        <taxon>Teleostei</taxon>
        <taxon>Clupei</taxon>
        <taxon>Clupeiformes</taxon>
        <taxon>Clupeoidei</taxon>
        <taxon>Engraulidae</taxon>
        <taxon>Coilinae</taxon>
        <taxon>Coilia</taxon>
    </lineage>
</organism>
<feature type="coiled-coil region" evidence="5">
    <location>
        <begin position="178"/>
        <end position="234"/>
    </location>
</feature>
<dbReference type="InterPro" id="IPR006574">
    <property type="entry name" value="PRY"/>
</dbReference>
<evidence type="ECO:0000256" key="4">
    <source>
        <dbReference type="PROSITE-ProRule" id="PRU00024"/>
    </source>
</evidence>
<keyword evidence="2 4" id="KW-0863">Zinc-finger</keyword>
<evidence type="ECO:0000259" key="8">
    <source>
        <dbReference type="PROSITE" id="PS50188"/>
    </source>
</evidence>
<dbReference type="PANTHER" id="PTHR24103">
    <property type="entry name" value="E3 UBIQUITIN-PROTEIN LIGASE TRIM"/>
    <property type="match status" value="1"/>
</dbReference>
<dbReference type="Pfam" id="PF13445">
    <property type="entry name" value="zf-RING_UBOX"/>
    <property type="match status" value="1"/>
</dbReference>
<keyword evidence="1" id="KW-0479">Metal-binding</keyword>
<dbReference type="SUPFAM" id="SSF57850">
    <property type="entry name" value="RING/U-box"/>
    <property type="match status" value="1"/>
</dbReference>
<proteinExistence type="predicted"/>
<dbReference type="SMART" id="SM00589">
    <property type="entry name" value="PRY"/>
    <property type="match status" value="1"/>
</dbReference>
<dbReference type="InterPro" id="IPR013083">
    <property type="entry name" value="Znf_RING/FYVE/PHD"/>
</dbReference>
<feature type="domain" description="B30.2/SPRY" evidence="8">
    <location>
        <begin position="267"/>
        <end position="460"/>
    </location>
</feature>
<name>A0ABD1JAK3_9TELE</name>
<evidence type="ECO:0000256" key="2">
    <source>
        <dbReference type="ARBA" id="ARBA00022771"/>
    </source>
</evidence>
<dbReference type="PROSITE" id="PS50188">
    <property type="entry name" value="B302_SPRY"/>
    <property type="match status" value="1"/>
</dbReference>
<dbReference type="PROSITE" id="PS50119">
    <property type="entry name" value="ZF_BBOX"/>
    <property type="match status" value="1"/>
</dbReference>
<dbReference type="Pfam" id="PF13765">
    <property type="entry name" value="PRY"/>
    <property type="match status" value="1"/>
</dbReference>
<dbReference type="SUPFAM" id="SSF49899">
    <property type="entry name" value="Concanavalin A-like lectins/glucanases"/>
    <property type="match status" value="1"/>
</dbReference>
<dbReference type="InterPro" id="IPR027370">
    <property type="entry name" value="Znf-RING_euk"/>
</dbReference>
<feature type="domain" description="RING-type" evidence="6">
    <location>
        <begin position="12"/>
        <end position="52"/>
    </location>
</feature>
<comment type="caution">
    <text evidence="9">The sequence shown here is derived from an EMBL/GenBank/DDBJ whole genome shotgun (WGS) entry which is preliminary data.</text>
</comment>
<evidence type="ECO:0000256" key="3">
    <source>
        <dbReference type="ARBA" id="ARBA00022833"/>
    </source>
</evidence>
<dbReference type="InterPro" id="IPR043136">
    <property type="entry name" value="B30.2/SPRY_sf"/>
</dbReference>
<dbReference type="GO" id="GO:0008270">
    <property type="term" value="F:zinc ion binding"/>
    <property type="evidence" value="ECO:0007669"/>
    <property type="project" value="UniProtKB-KW"/>
</dbReference>
<dbReference type="Proteomes" id="UP001591681">
    <property type="component" value="Unassembled WGS sequence"/>
</dbReference>
<evidence type="ECO:0000313" key="10">
    <source>
        <dbReference type="Proteomes" id="UP001591681"/>
    </source>
</evidence>
<dbReference type="InterPro" id="IPR001841">
    <property type="entry name" value="Znf_RING"/>
</dbReference>
<evidence type="ECO:0000259" key="7">
    <source>
        <dbReference type="PROSITE" id="PS50119"/>
    </source>
</evidence>
<evidence type="ECO:0000256" key="5">
    <source>
        <dbReference type="SAM" id="Coils"/>
    </source>
</evidence>
<keyword evidence="3" id="KW-0862">Zinc</keyword>
<dbReference type="SUPFAM" id="SSF57845">
    <property type="entry name" value="B-box zinc-binding domain"/>
    <property type="match status" value="1"/>
</dbReference>
<dbReference type="InterPro" id="IPR017907">
    <property type="entry name" value="Znf_RING_CS"/>
</dbReference>
<dbReference type="InterPro" id="IPR050143">
    <property type="entry name" value="TRIM/RBCC"/>
</dbReference>